<evidence type="ECO:0000259" key="6">
    <source>
        <dbReference type="Pfam" id="PF00177"/>
    </source>
</evidence>
<proteinExistence type="inferred from homology"/>
<keyword evidence="8" id="KW-1185">Reference proteome</keyword>
<keyword evidence="5" id="KW-0687">Ribonucleoprotein</keyword>
<dbReference type="GO" id="GO:0019843">
    <property type="term" value="F:rRNA binding"/>
    <property type="evidence" value="ECO:0007669"/>
    <property type="project" value="UniProtKB-KW"/>
</dbReference>
<evidence type="ECO:0000256" key="3">
    <source>
        <dbReference type="ARBA" id="ARBA00022884"/>
    </source>
</evidence>
<evidence type="ECO:0000256" key="1">
    <source>
        <dbReference type="ARBA" id="ARBA00007151"/>
    </source>
</evidence>
<comment type="similarity">
    <text evidence="1">Belongs to the universal ribosomal protein uS7 family.</text>
</comment>
<dbReference type="SUPFAM" id="SSF47973">
    <property type="entry name" value="Ribosomal protein S7"/>
    <property type="match status" value="1"/>
</dbReference>
<evidence type="ECO:0000313" key="7">
    <source>
        <dbReference type="EMBL" id="GMN72408.1"/>
    </source>
</evidence>
<dbReference type="Gene3D" id="1.10.455.10">
    <property type="entry name" value="Ribosomal protein S7 domain"/>
    <property type="match status" value="1"/>
</dbReference>
<comment type="caution">
    <text evidence="7">The sequence shown here is derived from an EMBL/GenBank/DDBJ whole genome shotgun (WGS) entry which is preliminary data.</text>
</comment>
<keyword evidence="2" id="KW-0699">rRNA-binding</keyword>
<sequence>MKKIQQKTETNPLSVLRQAIRGVTPDIAVKARRVGGSTHQVPIEIGSTQGKALAIRWLLGASRKRPGRNMVFKLSSELVDAAKGSGDAIRKKEETHRMAEANRAFAYFLHGRTDTPQERASVRKGMYHDKCRIQISGFGEDTAGEWKRVLARGIEAYPNKGRSEKHPISLRFRWM</sequence>
<dbReference type="GO" id="GO:0006412">
    <property type="term" value="P:translation"/>
    <property type="evidence" value="ECO:0007669"/>
    <property type="project" value="InterPro"/>
</dbReference>
<dbReference type="PANTHER" id="PTHR11205">
    <property type="entry name" value="RIBOSOMAL PROTEIN S7"/>
    <property type="match status" value="1"/>
</dbReference>
<dbReference type="NCBIfam" id="TIGR01029">
    <property type="entry name" value="rpsG_bact"/>
    <property type="match status" value="1"/>
</dbReference>
<dbReference type="EMBL" id="BTGU01011644">
    <property type="protein sequence ID" value="GMN72408.1"/>
    <property type="molecule type" value="Genomic_DNA"/>
</dbReference>
<gene>
    <name evidence="7" type="ORF">TIFTF001_052852</name>
</gene>
<dbReference type="InterPro" id="IPR036823">
    <property type="entry name" value="Ribosomal_uS7_dom_sf"/>
</dbReference>
<dbReference type="Proteomes" id="UP001187192">
    <property type="component" value="Unassembled WGS sequence"/>
</dbReference>
<organism evidence="7 8">
    <name type="scientific">Ficus carica</name>
    <name type="common">Common fig</name>
    <dbReference type="NCBI Taxonomy" id="3494"/>
    <lineage>
        <taxon>Eukaryota</taxon>
        <taxon>Viridiplantae</taxon>
        <taxon>Streptophyta</taxon>
        <taxon>Embryophyta</taxon>
        <taxon>Tracheophyta</taxon>
        <taxon>Spermatophyta</taxon>
        <taxon>Magnoliopsida</taxon>
        <taxon>eudicotyledons</taxon>
        <taxon>Gunneridae</taxon>
        <taxon>Pentapetalae</taxon>
        <taxon>rosids</taxon>
        <taxon>fabids</taxon>
        <taxon>Rosales</taxon>
        <taxon>Moraceae</taxon>
        <taxon>Ficeae</taxon>
        <taxon>Ficus</taxon>
    </lineage>
</organism>
<evidence type="ECO:0000256" key="2">
    <source>
        <dbReference type="ARBA" id="ARBA00022730"/>
    </source>
</evidence>
<feature type="domain" description="Small ribosomal subunit protein uS7" evidence="6">
    <location>
        <begin position="1"/>
        <end position="103"/>
    </location>
</feature>
<dbReference type="InterPro" id="IPR005717">
    <property type="entry name" value="Ribosomal_uS7_bac/org-type"/>
</dbReference>
<accession>A0AA88JD65</accession>
<reference evidence="7" key="1">
    <citation type="submission" date="2023-07" db="EMBL/GenBank/DDBJ databases">
        <title>draft genome sequence of fig (Ficus carica).</title>
        <authorList>
            <person name="Takahashi T."/>
            <person name="Nishimura K."/>
        </authorList>
    </citation>
    <scope>NUCLEOTIDE SEQUENCE</scope>
</reference>
<dbReference type="GO" id="GO:0003735">
    <property type="term" value="F:structural constituent of ribosome"/>
    <property type="evidence" value="ECO:0007669"/>
    <property type="project" value="InterPro"/>
</dbReference>
<keyword evidence="4" id="KW-0689">Ribosomal protein</keyword>
<evidence type="ECO:0000256" key="5">
    <source>
        <dbReference type="ARBA" id="ARBA00023274"/>
    </source>
</evidence>
<dbReference type="InterPro" id="IPR023798">
    <property type="entry name" value="Ribosomal_uS7_dom"/>
</dbReference>
<name>A0AA88JD65_FICCA</name>
<keyword evidence="3" id="KW-0694">RNA-binding</keyword>
<dbReference type="Pfam" id="PF00177">
    <property type="entry name" value="Ribosomal_S7"/>
    <property type="match status" value="1"/>
</dbReference>
<protein>
    <recommendedName>
        <fullName evidence="6">Small ribosomal subunit protein uS7 domain-containing protein</fullName>
    </recommendedName>
</protein>
<evidence type="ECO:0000313" key="8">
    <source>
        <dbReference type="Proteomes" id="UP001187192"/>
    </source>
</evidence>
<dbReference type="GO" id="GO:0015935">
    <property type="term" value="C:small ribosomal subunit"/>
    <property type="evidence" value="ECO:0007669"/>
    <property type="project" value="InterPro"/>
</dbReference>
<dbReference type="AlphaFoldDB" id="A0AA88JD65"/>
<evidence type="ECO:0000256" key="4">
    <source>
        <dbReference type="ARBA" id="ARBA00022980"/>
    </source>
</evidence>
<dbReference type="InterPro" id="IPR000235">
    <property type="entry name" value="Ribosomal_uS7"/>
</dbReference>